<dbReference type="Proteomes" id="UP000494216">
    <property type="component" value="Unassembled WGS sequence"/>
</dbReference>
<protein>
    <submittedName>
        <fullName evidence="1">Uncharacterized protein</fullName>
    </submittedName>
</protein>
<evidence type="ECO:0000313" key="1">
    <source>
        <dbReference type="EMBL" id="CAA9892702.1"/>
    </source>
</evidence>
<organism evidence="1 2">
    <name type="scientific">Candidatus Methylobacter favarea</name>
    <dbReference type="NCBI Taxonomy" id="2707345"/>
    <lineage>
        <taxon>Bacteria</taxon>
        <taxon>Pseudomonadati</taxon>
        <taxon>Pseudomonadota</taxon>
        <taxon>Gammaproteobacteria</taxon>
        <taxon>Methylococcales</taxon>
        <taxon>Methylococcaceae</taxon>
        <taxon>Methylobacter</taxon>
    </lineage>
</organism>
<proteinExistence type="predicted"/>
<reference evidence="1 2" key="1">
    <citation type="submission" date="2020-02" db="EMBL/GenBank/DDBJ databases">
        <authorList>
            <person name="Hogendoorn C."/>
        </authorList>
    </citation>
    <scope>NUCLEOTIDE SEQUENCE [LARGE SCALE GENOMIC DNA]</scope>
    <source>
        <strain evidence="1">METHB21</strain>
    </source>
</reference>
<comment type="caution">
    <text evidence="1">The sequence shown here is derived from an EMBL/GenBank/DDBJ whole genome shotgun (WGS) entry which is preliminary data.</text>
</comment>
<dbReference type="AlphaFoldDB" id="A0A8S0XLC0"/>
<accession>A0A8S0XLC0</accession>
<dbReference type="RefSeq" id="WP_174627443.1">
    <property type="nucleotide sequence ID" value="NZ_CADCXN010000113.1"/>
</dbReference>
<gene>
    <name evidence="1" type="ORF">METHB2_80019</name>
</gene>
<evidence type="ECO:0000313" key="2">
    <source>
        <dbReference type="Proteomes" id="UP000494216"/>
    </source>
</evidence>
<sequence length="48" mass="5329">MPTLKQQYSSEFKEQALAEAAALLILKKSSGRWWLARPAKTQPVPCGV</sequence>
<dbReference type="EMBL" id="CADCXN010000113">
    <property type="protein sequence ID" value="CAA9892702.1"/>
    <property type="molecule type" value="Genomic_DNA"/>
</dbReference>
<name>A0A8S0XLC0_9GAMM</name>
<keyword evidence="2" id="KW-1185">Reference proteome</keyword>